<sequence length="390" mass="45504">MRSCGVIVEYNPFHQGHAYHLQKAKEKSGADCCIAVMSGNFVQRGEPAILDKWTRTKLALEAGADLVIELPWFGAVQPADYFGSMAVQLLSALQVDAFCFGTEKENEFSYMDFVKKEKAHQKELDQRIQQLNCEHPEWSYPKKMAEAYREIFPEEYKDMDQSNHLLGLAYARANLQLERPLELLTIERKGSQHREKELTSFASGTAIRKAVQQKDWTELKNYVPIATYQALKEGPCHRWEDYWAQLQGIGLSLSSSQWKQLYEVHDGLEERLQKSFYEANSFSEWKESLSCAHLTQAKIQRLATYILTQTTKEEVTYAWNHPYIKILGFSLQGRQWLKEKEISLPIVVNIRQQEERLLRLEQRYDMIYLSPYQTPKDYFSLYKPISKEEL</sequence>
<dbReference type="GO" id="GO:0006400">
    <property type="term" value="P:tRNA modification"/>
    <property type="evidence" value="ECO:0007669"/>
    <property type="project" value="UniProtKB-UniRule"/>
</dbReference>
<evidence type="ECO:0000256" key="1">
    <source>
        <dbReference type="ARBA" id="ARBA00022598"/>
    </source>
</evidence>
<comment type="catalytic activity">
    <reaction evidence="3">
        <text>cytidine(34) in elongator tRNA(Met) + acetate + ATP = N(4)-acetylcytidine(34) in elongator tRNA(Met) + AMP + diphosphate</text>
        <dbReference type="Rhea" id="RHEA:58144"/>
        <dbReference type="Rhea" id="RHEA-COMP:10693"/>
        <dbReference type="Rhea" id="RHEA-COMP:10694"/>
        <dbReference type="ChEBI" id="CHEBI:30089"/>
        <dbReference type="ChEBI" id="CHEBI:30616"/>
        <dbReference type="ChEBI" id="CHEBI:33019"/>
        <dbReference type="ChEBI" id="CHEBI:74900"/>
        <dbReference type="ChEBI" id="CHEBI:82748"/>
        <dbReference type="ChEBI" id="CHEBI:456215"/>
    </reaction>
</comment>
<dbReference type="PANTHER" id="PTHR37825:SF1">
    <property type="entry name" value="TRNA(MET) CYTIDINE ACETATE LIGASE"/>
    <property type="match status" value="1"/>
</dbReference>
<feature type="binding site" evidence="3">
    <location>
        <position position="101"/>
    </location>
    <ligand>
        <name>ATP</name>
        <dbReference type="ChEBI" id="CHEBI:30616"/>
    </ligand>
</feature>
<dbReference type="InterPro" id="IPR008513">
    <property type="entry name" value="tRNA(Met)_cyd_acetate_ligase"/>
</dbReference>
<dbReference type="PANTHER" id="PTHR37825">
    <property type="entry name" value="TRNA(MET) CYTIDINE ACETATE LIGASE"/>
    <property type="match status" value="1"/>
</dbReference>
<protein>
    <recommendedName>
        <fullName evidence="3">tRNA(Met) cytidine acetate ligase</fullName>
        <ecNumber evidence="3">6.3.4.-</ecNumber>
    </recommendedName>
</protein>
<evidence type="ECO:0000256" key="3">
    <source>
        <dbReference type="HAMAP-Rule" id="MF_01539"/>
    </source>
</evidence>
<evidence type="ECO:0000313" key="4">
    <source>
        <dbReference type="EMBL" id="EKU27390.1"/>
    </source>
</evidence>
<keyword evidence="3" id="KW-0694">RNA-binding</keyword>
<dbReference type="PATRIC" id="fig|1234409.3.peg.672"/>
<dbReference type="NCBIfam" id="NF010191">
    <property type="entry name" value="PRK13670.1"/>
    <property type="match status" value="1"/>
</dbReference>
<dbReference type="GO" id="GO:0005524">
    <property type="term" value="F:ATP binding"/>
    <property type="evidence" value="ECO:0007669"/>
    <property type="project" value="UniProtKB-KW"/>
</dbReference>
<comment type="caution">
    <text evidence="3">Lacks conserved residue(s) required for the propagation of feature annotation.</text>
</comment>
<feature type="binding site" evidence="3">
    <location>
        <position position="188"/>
    </location>
    <ligand>
        <name>ATP</name>
        <dbReference type="ChEBI" id="CHEBI:30616"/>
    </ligand>
</feature>
<name>K8Z927_9ENTE</name>
<keyword evidence="3" id="KW-0547">Nucleotide-binding</keyword>
<dbReference type="InterPro" id="IPR014729">
    <property type="entry name" value="Rossmann-like_a/b/a_fold"/>
</dbReference>
<comment type="subcellular location">
    <subcellularLocation>
        <location evidence="3">Cytoplasm</location>
    </subcellularLocation>
</comment>
<accession>K8Z927</accession>
<dbReference type="OrthoDB" id="9769796at2"/>
<dbReference type="GO" id="GO:0005737">
    <property type="term" value="C:cytoplasm"/>
    <property type="evidence" value="ECO:0007669"/>
    <property type="project" value="UniProtKB-SubCell"/>
</dbReference>
<dbReference type="eggNOG" id="COG1323">
    <property type="taxonomic scope" value="Bacteria"/>
</dbReference>
<dbReference type="EMBL" id="AMYT01000017">
    <property type="protein sequence ID" value="EKU27390.1"/>
    <property type="molecule type" value="Genomic_DNA"/>
</dbReference>
<keyword evidence="3" id="KW-0820">tRNA-binding</keyword>
<dbReference type="GO" id="GO:0000049">
    <property type="term" value="F:tRNA binding"/>
    <property type="evidence" value="ECO:0007669"/>
    <property type="project" value="UniProtKB-KW"/>
</dbReference>
<dbReference type="RefSeq" id="WP_009490110.1">
    <property type="nucleotide sequence ID" value="NZ_AMYT01000017.1"/>
</dbReference>
<dbReference type="Gene3D" id="3.40.50.620">
    <property type="entry name" value="HUPs"/>
    <property type="match status" value="1"/>
</dbReference>
<keyword evidence="5" id="KW-1185">Reference proteome</keyword>
<dbReference type="Proteomes" id="UP000016057">
    <property type="component" value="Unassembled WGS sequence"/>
</dbReference>
<evidence type="ECO:0000313" key="5">
    <source>
        <dbReference type="Proteomes" id="UP000016057"/>
    </source>
</evidence>
<proteinExistence type="inferred from homology"/>
<feature type="binding site" evidence="3">
    <location>
        <begin position="7"/>
        <end position="20"/>
    </location>
    <ligand>
        <name>ATP</name>
        <dbReference type="ChEBI" id="CHEBI:30616"/>
    </ligand>
</feature>
<organism evidence="4 5">
    <name type="scientific">Catellicoccus marimammalium M35/04/3</name>
    <dbReference type="NCBI Taxonomy" id="1234409"/>
    <lineage>
        <taxon>Bacteria</taxon>
        <taxon>Bacillati</taxon>
        <taxon>Bacillota</taxon>
        <taxon>Bacilli</taxon>
        <taxon>Lactobacillales</taxon>
        <taxon>Enterococcaceae</taxon>
        <taxon>Catellicoccus</taxon>
    </lineage>
</organism>
<keyword evidence="3" id="KW-0067">ATP-binding</keyword>
<evidence type="ECO:0000256" key="2">
    <source>
        <dbReference type="ARBA" id="ARBA00022694"/>
    </source>
</evidence>
<keyword evidence="1 3" id="KW-0436">Ligase</keyword>
<gene>
    <name evidence="3" type="primary">tmcAL</name>
    <name evidence="4" type="ORF">C683_0721</name>
</gene>
<reference evidence="4 5" key="1">
    <citation type="journal article" date="2013" name="Genome Announc.">
        <title>Draft Genome Sequence of Catellicoccus marimammalium, a Novel Species Commonly Found in Gull Feces.</title>
        <authorList>
            <person name="Weigand M.R."/>
            <person name="Ryu H."/>
            <person name="Bozcek L."/>
            <person name="Konstantinidis K.T."/>
            <person name="Santo Domingo J.W."/>
        </authorList>
    </citation>
    <scope>NUCLEOTIDE SEQUENCE [LARGE SCALE GENOMIC DNA]</scope>
    <source>
        <strain evidence="4 5">M35/04/3</strain>
    </source>
</reference>
<comment type="similarity">
    <text evidence="3">Belongs to the TmcAL family.</text>
</comment>
<dbReference type="SUPFAM" id="SSF52374">
    <property type="entry name" value="Nucleotidylyl transferase"/>
    <property type="match status" value="1"/>
</dbReference>
<dbReference type="EC" id="6.3.4.-" evidence="3"/>
<dbReference type="HAMAP" id="MF_01539">
    <property type="entry name" value="TmcAL"/>
    <property type="match status" value="1"/>
</dbReference>
<comment type="function">
    <text evidence="3">Catalyzes the formation of N(4)-acetylcytidine (ac(4)C) at the wobble position of elongator tRNA(Met), using acetate and ATP as substrates. First activates an acetate ion to form acetyladenylate (Ac-AMP) and then transfers the acetyl group to tRNA to form ac(4)C34.</text>
</comment>
<keyword evidence="2 3" id="KW-0819">tRNA processing</keyword>
<dbReference type="AlphaFoldDB" id="K8Z927"/>
<feature type="binding site" evidence="3">
    <location>
        <position position="163"/>
    </location>
    <ligand>
        <name>ATP</name>
        <dbReference type="ChEBI" id="CHEBI:30616"/>
    </ligand>
</feature>
<dbReference type="STRING" id="1234409.C683_0721"/>
<dbReference type="Pfam" id="PF05636">
    <property type="entry name" value="HIGH_NTase1"/>
    <property type="match status" value="1"/>
</dbReference>
<comment type="caution">
    <text evidence="4">The sequence shown here is derived from an EMBL/GenBank/DDBJ whole genome shotgun (WGS) entry which is preliminary data.</text>
</comment>
<keyword evidence="3" id="KW-0963">Cytoplasm</keyword>
<dbReference type="GO" id="GO:0016879">
    <property type="term" value="F:ligase activity, forming carbon-nitrogen bonds"/>
    <property type="evidence" value="ECO:0007669"/>
    <property type="project" value="UniProtKB-UniRule"/>
</dbReference>